<feature type="region of interest" description="Disordered" evidence="1">
    <location>
        <begin position="51"/>
        <end position="77"/>
    </location>
</feature>
<dbReference type="AlphaFoldDB" id="A0A562LKN3"/>
<reference evidence="2 3" key="1">
    <citation type="journal article" date="2015" name="Stand. Genomic Sci.">
        <title>Genomic Encyclopedia of Bacterial and Archaeal Type Strains, Phase III: the genomes of soil and plant-associated and newly described type strains.</title>
        <authorList>
            <person name="Whitman W.B."/>
            <person name="Woyke T."/>
            <person name="Klenk H.P."/>
            <person name="Zhou Y."/>
            <person name="Lilburn T.G."/>
            <person name="Beck B.J."/>
            <person name="De Vos P."/>
            <person name="Vandamme P."/>
            <person name="Eisen J.A."/>
            <person name="Garrity G."/>
            <person name="Hugenholtz P."/>
            <person name="Kyrpides N.C."/>
        </authorList>
    </citation>
    <scope>NUCLEOTIDE SEQUENCE [LARGE SCALE GENOMIC DNA]</scope>
    <source>
        <strain evidence="2 3">CGMCC 1.10136</strain>
    </source>
</reference>
<dbReference type="EMBL" id="VLKP01000010">
    <property type="protein sequence ID" value="TWI08190.1"/>
    <property type="molecule type" value="Genomic_DNA"/>
</dbReference>
<evidence type="ECO:0000313" key="3">
    <source>
        <dbReference type="Proteomes" id="UP000316471"/>
    </source>
</evidence>
<dbReference type="Proteomes" id="UP000316471">
    <property type="component" value="Unassembled WGS sequence"/>
</dbReference>
<organism evidence="2 3">
    <name type="scientific">Aerolutibacter ruishenii</name>
    <dbReference type="NCBI Taxonomy" id="686800"/>
    <lineage>
        <taxon>Bacteria</taxon>
        <taxon>Pseudomonadati</taxon>
        <taxon>Pseudomonadota</taxon>
        <taxon>Gammaproteobacteria</taxon>
        <taxon>Lysobacterales</taxon>
        <taxon>Lysobacteraceae</taxon>
        <taxon>Aerolutibacter</taxon>
    </lineage>
</organism>
<sequence length="77" mass="8216">MSSPRPRANTGKPSTASVFTKPGQDKALTHERLAEDIAAFRKAGGKVEVLGHTPLRRNGETPITPVIASKGTPRRKA</sequence>
<feature type="region of interest" description="Disordered" evidence="1">
    <location>
        <begin position="1"/>
        <end position="24"/>
    </location>
</feature>
<protein>
    <submittedName>
        <fullName evidence="2">Uncharacterized protein</fullName>
    </submittedName>
</protein>
<comment type="caution">
    <text evidence="2">The sequence shown here is derived from an EMBL/GenBank/DDBJ whole genome shotgun (WGS) entry which is preliminary data.</text>
</comment>
<evidence type="ECO:0000256" key="1">
    <source>
        <dbReference type="SAM" id="MobiDB-lite"/>
    </source>
</evidence>
<name>A0A562LKN3_9GAMM</name>
<accession>A0A562LKN3</accession>
<keyword evidence="3" id="KW-1185">Reference proteome</keyword>
<evidence type="ECO:0000313" key="2">
    <source>
        <dbReference type="EMBL" id="TWI08190.1"/>
    </source>
</evidence>
<gene>
    <name evidence="2" type="ORF">IP93_02426</name>
</gene>
<proteinExistence type="predicted"/>